<accession>A0ABS5U481</accession>
<reference evidence="9 10" key="1">
    <citation type="submission" date="2021-05" db="EMBL/GenBank/DDBJ databases">
        <title>The draft genome of Geobacter chapellei DSM 13688.</title>
        <authorList>
            <person name="Xu Z."/>
            <person name="Masuda Y."/>
            <person name="Itoh H."/>
            <person name="Senoo K."/>
        </authorList>
    </citation>
    <scope>NUCLEOTIDE SEQUENCE [LARGE SCALE GENOMIC DNA]</scope>
    <source>
        <strain evidence="9 10">DSM 13688</strain>
    </source>
</reference>
<feature type="transmembrane region" description="Helical" evidence="8">
    <location>
        <begin position="98"/>
        <end position="123"/>
    </location>
</feature>
<keyword evidence="7 8" id="KW-0472">Membrane</keyword>
<comment type="similarity">
    <text evidence="2">Belongs to the MreD family.</text>
</comment>
<keyword evidence="6 8" id="KW-1133">Transmembrane helix</keyword>
<dbReference type="Proteomes" id="UP000784128">
    <property type="component" value="Unassembled WGS sequence"/>
</dbReference>
<evidence type="ECO:0000256" key="7">
    <source>
        <dbReference type="ARBA" id="ARBA00023136"/>
    </source>
</evidence>
<feature type="transmembrane region" description="Helical" evidence="8">
    <location>
        <begin position="66"/>
        <end position="86"/>
    </location>
</feature>
<dbReference type="EMBL" id="JAHDYS010000001">
    <property type="protein sequence ID" value="MBT1070463.1"/>
    <property type="molecule type" value="Genomic_DNA"/>
</dbReference>
<feature type="transmembrane region" description="Helical" evidence="8">
    <location>
        <begin position="129"/>
        <end position="154"/>
    </location>
</feature>
<organism evidence="9 10">
    <name type="scientific">Pelotalea chapellei</name>
    <dbReference type="NCBI Taxonomy" id="44671"/>
    <lineage>
        <taxon>Bacteria</taxon>
        <taxon>Pseudomonadati</taxon>
        <taxon>Thermodesulfobacteriota</taxon>
        <taxon>Desulfuromonadia</taxon>
        <taxon>Geobacterales</taxon>
        <taxon>Geobacteraceae</taxon>
        <taxon>Pelotalea</taxon>
    </lineage>
</organism>
<proteinExistence type="inferred from homology"/>
<evidence type="ECO:0000256" key="5">
    <source>
        <dbReference type="ARBA" id="ARBA00022960"/>
    </source>
</evidence>
<keyword evidence="3" id="KW-1003">Cell membrane</keyword>
<evidence type="ECO:0000313" key="10">
    <source>
        <dbReference type="Proteomes" id="UP000784128"/>
    </source>
</evidence>
<evidence type="ECO:0000256" key="2">
    <source>
        <dbReference type="ARBA" id="ARBA00007776"/>
    </source>
</evidence>
<dbReference type="Pfam" id="PF04093">
    <property type="entry name" value="MreD"/>
    <property type="match status" value="1"/>
</dbReference>
<evidence type="ECO:0000256" key="4">
    <source>
        <dbReference type="ARBA" id="ARBA00022692"/>
    </source>
</evidence>
<comment type="caution">
    <text evidence="9">The sequence shown here is derived from an EMBL/GenBank/DDBJ whole genome shotgun (WGS) entry which is preliminary data.</text>
</comment>
<evidence type="ECO:0000256" key="3">
    <source>
        <dbReference type="ARBA" id="ARBA00022475"/>
    </source>
</evidence>
<keyword evidence="10" id="KW-1185">Reference proteome</keyword>
<evidence type="ECO:0000256" key="1">
    <source>
        <dbReference type="ARBA" id="ARBA00004651"/>
    </source>
</evidence>
<evidence type="ECO:0000313" key="9">
    <source>
        <dbReference type="EMBL" id="MBT1070463.1"/>
    </source>
</evidence>
<evidence type="ECO:0000256" key="8">
    <source>
        <dbReference type="SAM" id="Phobius"/>
    </source>
</evidence>
<keyword evidence="4 8" id="KW-0812">Transmembrane</keyword>
<keyword evidence="5" id="KW-0133">Cell shape</keyword>
<dbReference type="NCBIfam" id="TIGR03426">
    <property type="entry name" value="shape_MreD"/>
    <property type="match status" value="1"/>
</dbReference>
<evidence type="ECO:0000256" key="6">
    <source>
        <dbReference type="ARBA" id="ARBA00022989"/>
    </source>
</evidence>
<dbReference type="InterPro" id="IPR007227">
    <property type="entry name" value="Cell_shape_determining_MreD"/>
</dbReference>
<name>A0ABS5U481_9BACT</name>
<dbReference type="RefSeq" id="WP_214296163.1">
    <property type="nucleotide sequence ID" value="NZ_JAHDYS010000001.1"/>
</dbReference>
<protein>
    <submittedName>
        <fullName evidence="9">Rod shape-determining protein MreD</fullName>
    </submittedName>
</protein>
<gene>
    <name evidence="9" type="primary">mreD</name>
    <name evidence="9" type="ORF">KJB30_01565</name>
</gene>
<sequence length="164" mass="17804">MSRRGMLLLVVSIVAAVILQASVLPVHVTTFFKPDLLLVIMVFLALRGSYESGTPLAWLLGLLKDVFSGLYLGLNAFTFLIIFLFIKSIADRLYAESSFLFVVTVTAATVGCVAGNFLLLFLFANVPGIFFSMLIGLLPHLLVNAFAASLLTLLPSFSREVEVA</sequence>
<comment type="subcellular location">
    <subcellularLocation>
        <location evidence="1">Cell membrane</location>
        <topology evidence="1">Multi-pass membrane protein</topology>
    </subcellularLocation>
</comment>